<dbReference type="RefSeq" id="WP_207329695.1">
    <property type="nucleotide sequence ID" value="NZ_JAFMYW010000003.1"/>
</dbReference>
<dbReference type="PANTHER" id="PTHR41339:SF1">
    <property type="entry name" value="SECRETED PROTEIN"/>
    <property type="match status" value="1"/>
</dbReference>
<proteinExistence type="predicted"/>
<accession>A0ABS3JHV7</accession>
<comment type="caution">
    <text evidence="3">The sequence shown here is derived from an EMBL/GenBank/DDBJ whole genome shotgun (WGS) entry which is preliminary data.</text>
</comment>
<dbReference type="SUPFAM" id="SSF81296">
    <property type="entry name" value="E set domains"/>
    <property type="match status" value="1"/>
</dbReference>
<dbReference type="Gene3D" id="2.60.40.10">
    <property type="entry name" value="Immunoglobulins"/>
    <property type="match status" value="1"/>
</dbReference>
<keyword evidence="4" id="KW-1185">Reference proteome</keyword>
<evidence type="ECO:0000313" key="3">
    <source>
        <dbReference type="EMBL" id="MBO0949594.1"/>
    </source>
</evidence>
<dbReference type="SMART" id="SM00429">
    <property type="entry name" value="IPT"/>
    <property type="match status" value="1"/>
</dbReference>
<reference evidence="3 4" key="1">
    <citation type="submission" date="2021-03" db="EMBL/GenBank/DDBJ databases">
        <title>Fibrella sp. HMF5405 genome sequencing and assembly.</title>
        <authorList>
            <person name="Kang H."/>
            <person name="Kim H."/>
            <person name="Bae S."/>
            <person name="Joh K."/>
        </authorList>
    </citation>
    <scope>NUCLEOTIDE SEQUENCE [LARGE SCALE GENOMIC DNA]</scope>
    <source>
        <strain evidence="3 4">HMF5405</strain>
    </source>
</reference>
<sequence>MQVASKLAYALLVLFGLTIAFTACKNDDQPAPVLGITSFSPTTAPINGTVTITGTQFNATPASNTVTFGSAVADIISASTTQLVVRVPAGAQNGAISVATGSQKVASSQTFSIGTRAVITKTGSVTANETWTADNVYLIAGFLYVRSGVTLTIQPGTIIKGGTKDLDPTGALKGGTLIIEAGAKIDARGTATNPIVFTSNKPAGQRGYGDWGGVVLIGKAPTNQPGATAFEGGISGTTGTYSDVNDNSGTLQYVRIEFPGIALLAGSEINGLTMYGVGAGTTIDHIQVSYSGDDSYEWFGGTVNLKNIIALRGFDDDWDTDWGYSGKVQYGVALRDPNVADQSASNGFESDNFAGTGLPATGPNAGLPLTSPVFANMSNFVFSGTPSSAVTAGGSGAYQSGMHLRRNTNISIFNSMLAGYPEGLRLDNGATTATGTSANLAAGTLQLRGIVLANDEIPSSTTVVRGANGLTTADAIAFFNTTAYANKVIPSSEVATLLLNSANFNLTAPNFLPQTGSPLLTGAVWDGKGADAFFTKETFRGAFGTVNWTQGWANWDPQNTNYN</sequence>
<dbReference type="Pfam" id="PF01833">
    <property type="entry name" value="TIG"/>
    <property type="match status" value="1"/>
</dbReference>
<dbReference type="EMBL" id="JAFMYW010000003">
    <property type="protein sequence ID" value="MBO0949594.1"/>
    <property type="molecule type" value="Genomic_DNA"/>
</dbReference>
<organism evidence="3 4">
    <name type="scientific">Fibrella forsythiae</name>
    <dbReference type="NCBI Taxonomy" id="2817061"/>
    <lineage>
        <taxon>Bacteria</taxon>
        <taxon>Pseudomonadati</taxon>
        <taxon>Bacteroidota</taxon>
        <taxon>Cytophagia</taxon>
        <taxon>Cytophagales</taxon>
        <taxon>Spirosomataceae</taxon>
        <taxon>Fibrella</taxon>
    </lineage>
</organism>
<protein>
    <submittedName>
        <fullName evidence="3">IPT/TIG domain-containing protein</fullName>
    </submittedName>
</protein>
<dbReference type="Proteomes" id="UP000664628">
    <property type="component" value="Unassembled WGS sequence"/>
</dbReference>
<name>A0ABS3JHV7_9BACT</name>
<dbReference type="InterPro" id="IPR013783">
    <property type="entry name" value="Ig-like_fold"/>
</dbReference>
<dbReference type="InterPro" id="IPR002909">
    <property type="entry name" value="IPT_dom"/>
</dbReference>
<dbReference type="PANTHER" id="PTHR41339">
    <property type="entry name" value="LIPL48"/>
    <property type="match status" value="1"/>
</dbReference>
<keyword evidence="1" id="KW-0732">Signal</keyword>
<feature type="domain" description="IPT/TIG" evidence="2">
    <location>
        <begin position="33"/>
        <end position="114"/>
    </location>
</feature>
<gene>
    <name evidence="3" type="ORF">J2I46_13440</name>
</gene>
<dbReference type="CDD" id="cd00603">
    <property type="entry name" value="IPT_PCSR"/>
    <property type="match status" value="1"/>
</dbReference>
<dbReference type="PROSITE" id="PS51257">
    <property type="entry name" value="PROKAR_LIPOPROTEIN"/>
    <property type="match status" value="1"/>
</dbReference>
<evidence type="ECO:0000256" key="1">
    <source>
        <dbReference type="SAM" id="SignalP"/>
    </source>
</evidence>
<feature type="chain" id="PRO_5045048734" evidence="1">
    <location>
        <begin position="26"/>
        <end position="563"/>
    </location>
</feature>
<dbReference type="InterPro" id="IPR014756">
    <property type="entry name" value="Ig_E-set"/>
</dbReference>
<evidence type="ECO:0000313" key="4">
    <source>
        <dbReference type="Proteomes" id="UP000664628"/>
    </source>
</evidence>
<feature type="signal peptide" evidence="1">
    <location>
        <begin position="1"/>
        <end position="25"/>
    </location>
</feature>
<evidence type="ECO:0000259" key="2">
    <source>
        <dbReference type="SMART" id="SM00429"/>
    </source>
</evidence>